<proteinExistence type="predicted"/>
<feature type="region of interest" description="Disordered" evidence="1">
    <location>
        <begin position="1"/>
        <end position="45"/>
    </location>
</feature>
<keyword evidence="4" id="KW-1185">Reference proteome</keyword>
<organism evidence="3 4">
    <name type="scientific">Prymnesium parvum</name>
    <name type="common">Toxic golden alga</name>
    <dbReference type="NCBI Taxonomy" id="97485"/>
    <lineage>
        <taxon>Eukaryota</taxon>
        <taxon>Haptista</taxon>
        <taxon>Haptophyta</taxon>
        <taxon>Prymnesiophyceae</taxon>
        <taxon>Prymnesiales</taxon>
        <taxon>Prymnesiaceae</taxon>
        <taxon>Prymnesium</taxon>
    </lineage>
</organism>
<dbReference type="Proteomes" id="UP001515480">
    <property type="component" value="Unassembled WGS sequence"/>
</dbReference>
<dbReference type="InterPro" id="IPR003347">
    <property type="entry name" value="JmjC_dom"/>
</dbReference>
<dbReference type="EMBL" id="JBGBPQ010000022">
    <property type="protein sequence ID" value="KAL1503077.1"/>
    <property type="molecule type" value="Genomic_DNA"/>
</dbReference>
<gene>
    <name evidence="3" type="ORF">AB1Y20_011142</name>
</gene>
<name>A0AB34IM10_PRYPA</name>
<protein>
    <recommendedName>
        <fullName evidence="2">JmjC domain-containing protein</fullName>
    </recommendedName>
</protein>
<feature type="domain" description="JmjC" evidence="2">
    <location>
        <begin position="257"/>
        <end position="418"/>
    </location>
</feature>
<evidence type="ECO:0000259" key="2">
    <source>
        <dbReference type="PROSITE" id="PS51184"/>
    </source>
</evidence>
<dbReference type="PANTHER" id="PTHR12461:SF105">
    <property type="entry name" value="HYPOXIA-INDUCIBLE FACTOR 1-ALPHA INHIBITOR"/>
    <property type="match status" value="1"/>
</dbReference>
<dbReference type="Gene3D" id="2.60.120.10">
    <property type="entry name" value="Jelly Rolls"/>
    <property type="match status" value="1"/>
</dbReference>
<dbReference type="PANTHER" id="PTHR12461">
    <property type="entry name" value="HYPOXIA-INDUCIBLE FACTOR 1 ALPHA INHIBITOR-RELATED"/>
    <property type="match status" value="1"/>
</dbReference>
<reference evidence="3 4" key="1">
    <citation type="journal article" date="2024" name="Science">
        <title>Giant polyketide synthase enzymes in the biosynthesis of giant marine polyether toxins.</title>
        <authorList>
            <person name="Fallon T.R."/>
            <person name="Shende V.V."/>
            <person name="Wierzbicki I.H."/>
            <person name="Pendleton A.L."/>
            <person name="Watervoot N.F."/>
            <person name="Auber R.P."/>
            <person name="Gonzalez D.J."/>
            <person name="Wisecaver J.H."/>
            <person name="Moore B.S."/>
        </authorList>
    </citation>
    <scope>NUCLEOTIDE SEQUENCE [LARGE SCALE GENOMIC DNA]</scope>
    <source>
        <strain evidence="3 4">12B1</strain>
    </source>
</reference>
<dbReference type="SUPFAM" id="SSF51197">
    <property type="entry name" value="Clavaminate synthase-like"/>
    <property type="match status" value="1"/>
</dbReference>
<sequence length="536" mass="58514">MSPQIARSWTTTSFRPPHRPTAAPPSTLHLQPAAPPPPPAPPLPTPLHHLLLHLLRSAPSTDEALPALAAAAAAHAYALPRLARREGGLWLLAPPRLLRLRAAAPAARLAAPYAPPRAPPPAVPSVDFATEWAASGARLLAEGACCTLRRCALFPPGLRHWGRRAYLEAQLAAAPCHVLESDARRYCYWTDLASPASDRVSAGYPFRAPVASRFLAARDFFARSDAREGVYLQHSLLLPREGGGMAPTAGVGEQMAAELRDGVDAAVLRAIAGAGAFGPLARVQLFVGTRAAEGARTNLHFDQYDNIFLQLSGSKTFVLFPPSQTGNLYQYPIHHALDRSCQVDLLRADTERFPRSAPTRLKGCTVTVRPGDVLFLPAYWWHEVITEPIGPDEEMTVSLNFWFSTARMLFSPELPLRPAVRVELSRQLEFLIADALADRAHYVPTFFKGMTAQLNAIAAEGGGGRTTDGEQGEAWQAHLAECPADVEPWEWVGLFEFIIARLMLMLGAHQVKDFVDDLCSPDRFVALHSPQYNNHI</sequence>
<dbReference type="InterPro" id="IPR014710">
    <property type="entry name" value="RmlC-like_jellyroll"/>
</dbReference>
<feature type="compositionally biased region" description="Pro residues" evidence="1">
    <location>
        <begin position="33"/>
        <end position="45"/>
    </location>
</feature>
<dbReference type="InterPro" id="IPR041667">
    <property type="entry name" value="Cupin_8"/>
</dbReference>
<accession>A0AB34IM10</accession>
<dbReference type="SMART" id="SM00558">
    <property type="entry name" value="JmjC"/>
    <property type="match status" value="1"/>
</dbReference>
<dbReference type="PROSITE" id="PS51184">
    <property type="entry name" value="JMJC"/>
    <property type="match status" value="1"/>
</dbReference>
<evidence type="ECO:0000313" key="3">
    <source>
        <dbReference type="EMBL" id="KAL1503077.1"/>
    </source>
</evidence>
<evidence type="ECO:0000313" key="4">
    <source>
        <dbReference type="Proteomes" id="UP001515480"/>
    </source>
</evidence>
<feature type="compositionally biased region" description="Polar residues" evidence="1">
    <location>
        <begin position="1"/>
        <end position="14"/>
    </location>
</feature>
<dbReference type="AlphaFoldDB" id="A0AB34IM10"/>
<comment type="caution">
    <text evidence="3">The sequence shown here is derived from an EMBL/GenBank/DDBJ whole genome shotgun (WGS) entry which is preliminary data.</text>
</comment>
<dbReference type="Pfam" id="PF13621">
    <property type="entry name" value="Cupin_8"/>
    <property type="match status" value="1"/>
</dbReference>
<evidence type="ECO:0000256" key="1">
    <source>
        <dbReference type="SAM" id="MobiDB-lite"/>
    </source>
</evidence>